<dbReference type="SUPFAM" id="SSF56024">
    <property type="entry name" value="Phospholipase D/nuclease"/>
    <property type="match status" value="2"/>
</dbReference>
<keyword evidence="2" id="KW-0378">Hydrolase</keyword>
<protein>
    <submittedName>
        <fullName evidence="6">Phosphatidylserine/phosphatidylglycerophosphate/cardiolipin synthase</fullName>
    </submittedName>
</protein>
<feature type="domain" description="PLD phosphodiesterase" evidence="5">
    <location>
        <begin position="373"/>
        <end position="400"/>
    </location>
</feature>
<dbReference type="CDD" id="cd09143">
    <property type="entry name" value="PLDc_vPLD1_2_like_bac_2"/>
    <property type="match status" value="1"/>
</dbReference>
<keyword evidence="7" id="KW-1185">Reference proteome</keyword>
<reference evidence="7" key="1">
    <citation type="submission" date="2016-10" db="EMBL/GenBank/DDBJ databases">
        <authorList>
            <person name="Varghese N."/>
            <person name="Submissions S."/>
        </authorList>
    </citation>
    <scope>NUCLEOTIDE SEQUENCE [LARGE SCALE GENOMIC DNA]</scope>
    <source>
        <strain evidence="7">DSM 45722</strain>
    </source>
</reference>
<evidence type="ECO:0000313" key="7">
    <source>
        <dbReference type="Proteomes" id="UP000198981"/>
    </source>
</evidence>
<gene>
    <name evidence="6" type="ORF">SAMN03159343_3779</name>
</gene>
<dbReference type="Gene3D" id="3.30.870.10">
    <property type="entry name" value="Endonuclease Chain A"/>
    <property type="match status" value="2"/>
</dbReference>
<dbReference type="Pfam" id="PF13091">
    <property type="entry name" value="PLDc_2"/>
    <property type="match status" value="1"/>
</dbReference>
<keyword evidence="3" id="KW-0443">Lipid metabolism</keyword>
<feature type="region of interest" description="Disordered" evidence="4">
    <location>
        <begin position="192"/>
        <end position="211"/>
    </location>
</feature>
<keyword evidence="1" id="KW-0677">Repeat</keyword>
<dbReference type="InterPro" id="IPR025202">
    <property type="entry name" value="PLD-like_dom"/>
</dbReference>
<evidence type="ECO:0000313" key="6">
    <source>
        <dbReference type="EMBL" id="SCX58497.1"/>
    </source>
</evidence>
<dbReference type="GO" id="GO:0009395">
    <property type="term" value="P:phospholipid catabolic process"/>
    <property type="evidence" value="ECO:0007669"/>
    <property type="project" value="TreeGrafter"/>
</dbReference>
<evidence type="ECO:0000256" key="1">
    <source>
        <dbReference type="ARBA" id="ARBA00022737"/>
    </source>
</evidence>
<evidence type="ECO:0000259" key="5">
    <source>
        <dbReference type="PROSITE" id="PS50035"/>
    </source>
</evidence>
<proteinExistence type="predicted"/>
<dbReference type="SMART" id="SM00155">
    <property type="entry name" value="PLDc"/>
    <property type="match status" value="2"/>
</dbReference>
<sequence>MTTTDPETDPETGGFAAAVPSVHEPVDPAPAPGSVLVPGETVWRIERATQHAVFVDAADYFATLKQVVLQAKRQVLFIGWDFDPRIRLDPRSPGRGRDDRVGRVLEAAVEANPDLFVGVLQWDLGMLEALGRGLAPIVLLNRRTPDRFQMKVDAFHPLGGAHHQKIVVVDDCLAFAGGIDVTADRWDTSEHLDRNRHRHRPRSPRTTQPWHDVTSLVSGPAAKALGELARRRWAAGTGEQLDPVEDVEHCWPEQVPVLLHDVDVAISRTRPQHREWELVHEIEDLWLAMVASATTAVYIESQYFANRRVAEAIAARLGEEDGPEFVVVNPETADGWLEEKAMGTARAKLLGMVRGADVHDRFRIYVPVTEQRAPIYVHAKVCVVDDRLLRIGSSNLNNRSMGLDTECDLTIEAGADHADRAEVAAAVLGMRDRLLAEHLGVRAEDVAAAVAAHDGSLIGAVEHLRRDEGRSLQPFQPPRQGIIDTLLADTELLDPEQTPNRVQRVVGRVQRRGHRRTRA</sequence>
<dbReference type="GO" id="GO:0004630">
    <property type="term" value="F:phospholipase D activity"/>
    <property type="evidence" value="ECO:0007669"/>
    <property type="project" value="TreeGrafter"/>
</dbReference>
<accession>A0A1G4YYH1</accession>
<dbReference type="STRING" id="1960309.SAMN03159343_3779"/>
<dbReference type="PROSITE" id="PS50035">
    <property type="entry name" value="PLD"/>
    <property type="match status" value="2"/>
</dbReference>
<dbReference type="GO" id="GO:0005886">
    <property type="term" value="C:plasma membrane"/>
    <property type="evidence" value="ECO:0007669"/>
    <property type="project" value="TreeGrafter"/>
</dbReference>
<organism evidence="6 7">
    <name type="scientific">Klenkia marina</name>
    <dbReference type="NCBI Taxonomy" id="1960309"/>
    <lineage>
        <taxon>Bacteria</taxon>
        <taxon>Bacillati</taxon>
        <taxon>Actinomycetota</taxon>
        <taxon>Actinomycetes</taxon>
        <taxon>Geodermatophilales</taxon>
        <taxon>Geodermatophilaceae</taxon>
        <taxon>Klenkia</taxon>
    </lineage>
</organism>
<dbReference type="Proteomes" id="UP000198981">
    <property type="component" value="Unassembled WGS sequence"/>
</dbReference>
<dbReference type="PANTHER" id="PTHR18896">
    <property type="entry name" value="PHOSPHOLIPASE D"/>
    <property type="match status" value="1"/>
</dbReference>
<dbReference type="InterPro" id="IPR001736">
    <property type="entry name" value="PLipase_D/transphosphatidylase"/>
</dbReference>
<name>A0A1G4YYH1_9ACTN</name>
<dbReference type="RefSeq" id="WP_207798590.1">
    <property type="nucleotide sequence ID" value="NZ_FMUH01000007.1"/>
</dbReference>
<evidence type="ECO:0000256" key="4">
    <source>
        <dbReference type="SAM" id="MobiDB-lite"/>
    </source>
</evidence>
<dbReference type="InterPro" id="IPR015679">
    <property type="entry name" value="PLipase_D_fam"/>
</dbReference>
<dbReference type="CDD" id="cd09140">
    <property type="entry name" value="PLDc_vPLD1_2_like_bac_1"/>
    <property type="match status" value="1"/>
</dbReference>
<evidence type="ECO:0000256" key="3">
    <source>
        <dbReference type="ARBA" id="ARBA00023098"/>
    </source>
</evidence>
<feature type="domain" description="PLD phosphodiesterase" evidence="5">
    <location>
        <begin position="158"/>
        <end position="185"/>
    </location>
</feature>
<evidence type="ECO:0000256" key="2">
    <source>
        <dbReference type="ARBA" id="ARBA00022801"/>
    </source>
</evidence>
<dbReference type="PANTHER" id="PTHR18896:SF60">
    <property type="entry name" value="PHOSPHOLIPASE D"/>
    <property type="match status" value="1"/>
</dbReference>
<dbReference type="AlphaFoldDB" id="A0A1G4YYH1"/>
<feature type="compositionally biased region" description="Basic residues" evidence="4">
    <location>
        <begin position="194"/>
        <end position="203"/>
    </location>
</feature>
<dbReference type="EMBL" id="FMUH01000007">
    <property type="protein sequence ID" value="SCX58497.1"/>
    <property type="molecule type" value="Genomic_DNA"/>
</dbReference>